<organism evidence="14 15">
    <name type="scientific">Luteimonas yindakuii</name>
    <dbReference type="NCBI Taxonomy" id="2565782"/>
    <lineage>
        <taxon>Bacteria</taxon>
        <taxon>Pseudomonadati</taxon>
        <taxon>Pseudomonadota</taxon>
        <taxon>Gammaproteobacteria</taxon>
        <taxon>Lysobacterales</taxon>
        <taxon>Lysobacteraceae</taxon>
        <taxon>Luteimonas</taxon>
    </lineage>
</organism>
<dbReference type="PROSITE" id="PS50198">
    <property type="entry name" value="PPIC_PPIASE_2"/>
    <property type="match status" value="1"/>
</dbReference>
<keyword evidence="11 14" id="KW-0413">Isomerase</keyword>
<protein>
    <recommendedName>
        <fullName evidence="9">Periplasmic chaperone PpiD</fullName>
    </recommendedName>
    <alternativeName>
        <fullName evidence="10">Periplasmic folding chaperone</fullName>
    </alternativeName>
</protein>
<dbReference type="PANTHER" id="PTHR47529">
    <property type="entry name" value="PEPTIDYL-PROLYL CIS-TRANS ISOMERASE D"/>
    <property type="match status" value="1"/>
</dbReference>
<dbReference type="InterPro" id="IPR046357">
    <property type="entry name" value="PPIase_dom_sf"/>
</dbReference>
<keyword evidence="7" id="KW-0143">Chaperone</keyword>
<dbReference type="SUPFAM" id="SSF54534">
    <property type="entry name" value="FKBP-like"/>
    <property type="match status" value="1"/>
</dbReference>
<evidence type="ECO:0000256" key="11">
    <source>
        <dbReference type="PROSITE-ProRule" id="PRU00278"/>
    </source>
</evidence>
<dbReference type="AlphaFoldDB" id="A0A4Z1R6B6"/>
<keyword evidence="3" id="KW-0997">Cell inner membrane</keyword>
<dbReference type="PANTHER" id="PTHR47529:SF1">
    <property type="entry name" value="PERIPLASMIC CHAPERONE PPID"/>
    <property type="match status" value="1"/>
</dbReference>
<dbReference type="GO" id="GO:0003755">
    <property type="term" value="F:peptidyl-prolyl cis-trans isomerase activity"/>
    <property type="evidence" value="ECO:0007669"/>
    <property type="project" value="UniProtKB-KW"/>
</dbReference>
<evidence type="ECO:0000256" key="4">
    <source>
        <dbReference type="ARBA" id="ARBA00022692"/>
    </source>
</evidence>
<accession>A0A4Z1R6B6</accession>
<dbReference type="InterPro" id="IPR027304">
    <property type="entry name" value="Trigger_fact/SurA_dom_sf"/>
</dbReference>
<feature type="domain" description="PpiC" evidence="13">
    <location>
        <begin position="285"/>
        <end position="386"/>
    </location>
</feature>
<keyword evidence="4 12" id="KW-0812">Transmembrane</keyword>
<feature type="transmembrane region" description="Helical" evidence="12">
    <location>
        <begin position="12"/>
        <end position="30"/>
    </location>
</feature>
<dbReference type="Pfam" id="PF13616">
    <property type="entry name" value="Rotamase_3"/>
    <property type="match status" value="1"/>
</dbReference>
<evidence type="ECO:0000256" key="8">
    <source>
        <dbReference type="ARBA" id="ARBA00038408"/>
    </source>
</evidence>
<evidence type="ECO:0000256" key="12">
    <source>
        <dbReference type="SAM" id="Phobius"/>
    </source>
</evidence>
<evidence type="ECO:0000256" key="1">
    <source>
        <dbReference type="ARBA" id="ARBA00004382"/>
    </source>
</evidence>
<dbReference type="Proteomes" id="UP000298681">
    <property type="component" value="Unassembled WGS sequence"/>
</dbReference>
<evidence type="ECO:0000313" key="14">
    <source>
        <dbReference type="EMBL" id="TKS54456.1"/>
    </source>
</evidence>
<dbReference type="GO" id="GO:0005886">
    <property type="term" value="C:plasma membrane"/>
    <property type="evidence" value="ECO:0007669"/>
    <property type="project" value="UniProtKB-SubCell"/>
</dbReference>
<comment type="similarity">
    <text evidence="8">Belongs to the PpiD chaperone family.</text>
</comment>
<evidence type="ECO:0000256" key="9">
    <source>
        <dbReference type="ARBA" id="ARBA00040743"/>
    </source>
</evidence>
<evidence type="ECO:0000256" key="10">
    <source>
        <dbReference type="ARBA" id="ARBA00042775"/>
    </source>
</evidence>
<reference evidence="14 15" key="1">
    <citation type="submission" date="2019-01" db="EMBL/GenBank/DDBJ databases">
        <authorList>
            <person name="Zhang S."/>
        </authorList>
    </citation>
    <scope>NUCLEOTIDE SEQUENCE [LARGE SCALE GENOMIC DNA]</scope>
    <source>
        <strain evidence="14 15">1626</strain>
    </source>
</reference>
<dbReference type="Pfam" id="PF13624">
    <property type="entry name" value="SurA_N_3"/>
    <property type="match status" value="2"/>
</dbReference>
<evidence type="ECO:0000256" key="7">
    <source>
        <dbReference type="ARBA" id="ARBA00023186"/>
    </source>
</evidence>
<dbReference type="EMBL" id="SPUH01000001">
    <property type="protein sequence ID" value="TKS54456.1"/>
    <property type="molecule type" value="Genomic_DNA"/>
</dbReference>
<proteinExistence type="inferred from homology"/>
<dbReference type="Gene3D" id="1.10.4030.10">
    <property type="entry name" value="Porin chaperone SurA, peptide-binding domain"/>
    <property type="match status" value="1"/>
</dbReference>
<evidence type="ECO:0000259" key="13">
    <source>
        <dbReference type="PROSITE" id="PS50198"/>
    </source>
</evidence>
<keyword evidence="6 12" id="KW-0472">Membrane</keyword>
<keyword evidence="11" id="KW-0697">Rotamase</keyword>
<dbReference type="InterPro" id="IPR000297">
    <property type="entry name" value="PPIase_PpiC"/>
</dbReference>
<gene>
    <name evidence="14" type="ORF">E4582_06540</name>
</gene>
<comment type="subcellular location">
    <subcellularLocation>
        <location evidence="1">Cell inner membrane</location>
        <topology evidence="1">Single-pass type II membrane protein</topology>
        <orientation evidence="1">Periplasmic side</orientation>
    </subcellularLocation>
</comment>
<dbReference type="Gene3D" id="3.10.50.40">
    <property type="match status" value="1"/>
</dbReference>
<keyword evidence="2" id="KW-1003">Cell membrane</keyword>
<name>A0A4Z1R6B6_9GAMM</name>
<dbReference type="SUPFAM" id="SSF109998">
    <property type="entry name" value="Triger factor/SurA peptide-binding domain-like"/>
    <property type="match status" value="1"/>
</dbReference>
<dbReference type="InterPro" id="IPR052029">
    <property type="entry name" value="PpiD_chaperone"/>
</dbReference>
<evidence type="ECO:0000256" key="6">
    <source>
        <dbReference type="ARBA" id="ARBA00023136"/>
    </source>
</evidence>
<keyword evidence="5 12" id="KW-1133">Transmembrane helix</keyword>
<sequence>MLQALREKTSGWIAVAIVILLAIPFAFFGMEQYLFQGGGNHVARVESAPSWWRTAPDWWPVRKLAWVHEDVSPEDFRFAFEQERQRQREEQGDAFDGLAFESADNRRQVLEQLIDQAVLRLAARNRGIAVGDAQVAAEIQQIPSFQVEGRFDPQRYQLALQSQNPPMTPRQFDERVREGMQQSLLPTHVAQSAFVTPAQIDRLMVLLGERRDVSFAVLPPMTDEAPVSDADLQAWYQANQADYRAPEMVTVEYIVLDGSGLQDEVVDEAQLRAHYEKESARYSEPDRRLISHILIEVPADADASARRAAEEKAKDLARQAQQGADFAALAREHSEDPGSRDAGGDLDWVEPGTMGDAFDAALAQMQPGDVSTARTEFGWHVLQLRELQAGTQTPFEEVREQLQRELGEGARERGFSELVNRVVDRAYRNPTSLAPAAEEAGLQVQKAGPFPRGGAPGVLAHPAVQRMAFSPAMVEDGTVSDPVETGPEQSVMLRVIEHSPERALPLEAVRDRVIAAVRADRARKANTAAAEAMVGRVADGATLAEVAAERDLPVQDVPGVPRGTSVPHPTAVEAYFRAPVPAEGAVSPGHVALEDGSVVVYAVSAVTPGNPAEASEQERQMLIQQLTMLAGGEAAQTLVRTLRARMKVTVNEARL</sequence>
<evidence type="ECO:0000313" key="15">
    <source>
        <dbReference type="Proteomes" id="UP000298681"/>
    </source>
</evidence>
<dbReference type="RefSeq" id="WP_134673832.1">
    <property type="nucleotide sequence ID" value="NZ_SPUH01000001.1"/>
</dbReference>
<evidence type="ECO:0000256" key="3">
    <source>
        <dbReference type="ARBA" id="ARBA00022519"/>
    </source>
</evidence>
<comment type="caution">
    <text evidence="14">The sequence shown here is derived from an EMBL/GenBank/DDBJ whole genome shotgun (WGS) entry which is preliminary data.</text>
</comment>
<keyword evidence="15" id="KW-1185">Reference proteome</keyword>
<evidence type="ECO:0000256" key="5">
    <source>
        <dbReference type="ARBA" id="ARBA00022989"/>
    </source>
</evidence>
<evidence type="ECO:0000256" key="2">
    <source>
        <dbReference type="ARBA" id="ARBA00022475"/>
    </source>
</evidence>